<feature type="compositionally biased region" description="Low complexity" evidence="4">
    <location>
        <begin position="115"/>
        <end position="127"/>
    </location>
</feature>
<dbReference type="OrthoDB" id="361797at2759"/>
<dbReference type="Gene3D" id="1.25.40.180">
    <property type="match status" value="1"/>
</dbReference>
<evidence type="ECO:0000256" key="4">
    <source>
        <dbReference type="SAM" id="MobiDB-lite"/>
    </source>
</evidence>
<evidence type="ECO:0000259" key="5">
    <source>
        <dbReference type="PROSITE" id="PS51366"/>
    </source>
</evidence>
<feature type="compositionally biased region" description="Low complexity" evidence="4">
    <location>
        <begin position="279"/>
        <end position="298"/>
    </location>
</feature>
<organism evidence="6 7">
    <name type="scientific">Linnemannia gamsii</name>
    <dbReference type="NCBI Taxonomy" id="64522"/>
    <lineage>
        <taxon>Eukaryota</taxon>
        <taxon>Fungi</taxon>
        <taxon>Fungi incertae sedis</taxon>
        <taxon>Mucoromycota</taxon>
        <taxon>Mortierellomycotina</taxon>
        <taxon>Mortierellomycetes</taxon>
        <taxon>Mortierellales</taxon>
        <taxon>Mortierellaceae</taxon>
        <taxon>Linnemannia</taxon>
    </lineage>
</organism>
<dbReference type="InterPro" id="IPR003890">
    <property type="entry name" value="MIF4G-like_typ-3"/>
</dbReference>
<keyword evidence="3" id="KW-0539">Nucleus</keyword>
<evidence type="ECO:0000313" key="7">
    <source>
        <dbReference type="Proteomes" id="UP000823405"/>
    </source>
</evidence>
<feature type="compositionally biased region" description="Basic and acidic residues" evidence="4">
    <location>
        <begin position="170"/>
        <end position="186"/>
    </location>
</feature>
<proteinExistence type="inferred from homology"/>
<feature type="compositionally biased region" description="Gly residues" evidence="4">
    <location>
        <begin position="7"/>
        <end position="25"/>
    </location>
</feature>
<dbReference type="SMART" id="SM00544">
    <property type="entry name" value="MA3"/>
    <property type="match status" value="1"/>
</dbReference>
<evidence type="ECO:0000256" key="1">
    <source>
        <dbReference type="ARBA" id="ARBA00004604"/>
    </source>
</evidence>
<dbReference type="InterPro" id="IPR016024">
    <property type="entry name" value="ARM-type_fold"/>
</dbReference>
<dbReference type="Pfam" id="PF02847">
    <property type="entry name" value="MA3"/>
    <property type="match status" value="1"/>
</dbReference>
<dbReference type="GO" id="GO:0042274">
    <property type="term" value="P:ribosomal small subunit biogenesis"/>
    <property type="evidence" value="ECO:0007669"/>
    <property type="project" value="TreeGrafter"/>
</dbReference>
<comment type="caution">
    <text evidence="6">The sequence shown here is derived from an EMBL/GenBank/DDBJ whole genome shotgun (WGS) entry which is preliminary data.</text>
</comment>
<dbReference type="AlphaFoldDB" id="A0A9P6UEB3"/>
<dbReference type="Proteomes" id="UP000823405">
    <property type="component" value="Unassembled WGS sequence"/>
</dbReference>
<comment type="subcellular location">
    <subcellularLocation>
        <location evidence="1">Nucleus</location>
        <location evidence="1">Nucleolus</location>
    </subcellularLocation>
</comment>
<feature type="region of interest" description="Disordered" evidence="4">
    <location>
        <begin position="1"/>
        <end position="186"/>
    </location>
</feature>
<feature type="compositionally biased region" description="Basic residues" evidence="4">
    <location>
        <begin position="72"/>
        <end position="96"/>
    </location>
</feature>
<feature type="compositionally biased region" description="Acidic residues" evidence="4">
    <location>
        <begin position="308"/>
        <end position="427"/>
    </location>
</feature>
<keyword evidence="7" id="KW-1185">Reference proteome</keyword>
<protein>
    <submittedName>
        <fullName evidence="6">Suppressor of glycerol defect</fullName>
    </submittedName>
</protein>
<dbReference type="SUPFAM" id="SSF48371">
    <property type="entry name" value="ARM repeat"/>
    <property type="match status" value="1"/>
</dbReference>
<dbReference type="PANTHER" id="PTHR18034">
    <property type="entry name" value="CELL CYCLE CONTROL PROTEIN CWF22-RELATED"/>
    <property type="match status" value="1"/>
</dbReference>
<comment type="similarity">
    <text evidence="2">Belongs to the CWC22 family.</text>
</comment>
<sequence length="1018" mass="112011">MAPPFNRGGGRGGGRGGRGGRGGGRGHARYGVAPGGRLKTSTTNLPSALSEEMEQSSSTFFADGDDRDFSKKFKNKAAGRKAHRKQERAEKKKHRAPTLSKIDILARQQHMEPQTKTSNNKTDANNKNKNKKRKLGQDQLEVDLNEHEGETLVTDIGRKASSSKSKAAKAAKEDKKPASSKDVKDMDARRLEKLAKSNPAFYAMLQEDGVVAGGGPGFEEGFDEDEQYIRHYEKKLGLKRKDSGKLASKKSFLDDGLGDLLEGIELGSRGKNAAATPRKAAVTSSTSTTKAAAKPASSSDKKRKVQEVESEEEDESEDDDEDEDDLGGSDDEDGFGSFDEELEGVDPEDMDDSELDDEEDGDEMMMGMDSDEEGMESFDEELEGVGSDDDEDEDDEDEDLEGFDDDESEIGSEAVSDNDDEESEQEDAGSKAKATAAVQTGKYLPPHLRAAAAAAAAAEASGGASALAKAIPRQNTEELLRLRRQLQGLLNKLSESNIEAILMDIEALYRKYPRADVSETITDMILSAISSKANLLDSFVILYATVVASLYRLVGIEFAAHFIQTLVEQFDGHHALASSTKSTEMTDETLNAVKQCTNLIVLVSELYNMHVIACVLVYELIRWFMTELSELNVELVVKIVKTSGYQLRQDDPTTLKTIIQEFTVLANNASSKSGSGSAAPISSRTRFLLETLTALKANRMKGPSANSTTSGTITESTARMKKFLSGLSKKRTTFPSEPMRVGLTDIRQVGTKGKWWLVGSSWKNNMVGEESSRKSTSSATADDMLEAEDELLKLARKNKMNTDVRRSIFVVLMSSEDYIDAFERLIKLNLKEVQQREIVRVLLHCAGNEMVHNPYYTLVGQRLCQHDHSFKITFQYSLWDLLREMGATDVGGMEKVKDGQDLSLVMLKTVTFTSLPAQPTLFFQLLMTNIILSSQPQQQKQQQEGSKEKPKQNAQAVADIFIRAAVNPTLAQGIIFFLQAFVRKGQVCQNDREKETVKWGCNTVREVLQSAVNTGGRF</sequence>
<dbReference type="Pfam" id="PF02854">
    <property type="entry name" value="MIF4G"/>
    <property type="match status" value="1"/>
</dbReference>
<dbReference type="InterPro" id="IPR003891">
    <property type="entry name" value="Initiation_fac_eIF4g_MI"/>
</dbReference>
<feature type="region of interest" description="Disordered" evidence="4">
    <location>
        <begin position="267"/>
        <end position="434"/>
    </location>
</feature>
<accession>A0A9P6UEB3</accession>
<dbReference type="EMBL" id="JAAAIN010003115">
    <property type="protein sequence ID" value="KAG0287627.1"/>
    <property type="molecule type" value="Genomic_DNA"/>
</dbReference>
<dbReference type="InterPro" id="IPR050781">
    <property type="entry name" value="CWC22_splicing_factor"/>
</dbReference>
<evidence type="ECO:0000313" key="6">
    <source>
        <dbReference type="EMBL" id="KAG0287627.1"/>
    </source>
</evidence>
<gene>
    <name evidence="6" type="primary">SGD1</name>
    <name evidence="6" type="ORF">BGZ97_007042</name>
</gene>
<dbReference type="GO" id="GO:0003723">
    <property type="term" value="F:RNA binding"/>
    <property type="evidence" value="ECO:0007669"/>
    <property type="project" value="InterPro"/>
</dbReference>
<evidence type="ECO:0000256" key="3">
    <source>
        <dbReference type="ARBA" id="ARBA00023242"/>
    </source>
</evidence>
<name>A0A9P6UEB3_9FUNG</name>
<dbReference type="GO" id="GO:0005730">
    <property type="term" value="C:nucleolus"/>
    <property type="evidence" value="ECO:0007669"/>
    <property type="project" value="UniProtKB-SubCell"/>
</dbReference>
<evidence type="ECO:0000256" key="2">
    <source>
        <dbReference type="ARBA" id="ARBA00006856"/>
    </source>
</evidence>
<feature type="domain" description="MI" evidence="5">
    <location>
        <begin position="803"/>
        <end position="925"/>
    </location>
</feature>
<dbReference type="PROSITE" id="PS51366">
    <property type="entry name" value="MI"/>
    <property type="match status" value="1"/>
</dbReference>
<dbReference type="SMART" id="SM00543">
    <property type="entry name" value="MIF4G"/>
    <property type="match status" value="1"/>
</dbReference>
<reference evidence="6" key="1">
    <citation type="journal article" date="2020" name="Fungal Divers.">
        <title>Resolving the Mortierellaceae phylogeny through synthesis of multi-gene phylogenetics and phylogenomics.</title>
        <authorList>
            <person name="Vandepol N."/>
            <person name="Liber J."/>
            <person name="Desiro A."/>
            <person name="Na H."/>
            <person name="Kennedy M."/>
            <person name="Barry K."/>
            <person name="Grigoriev I.V."/>
            <person name="Miller A.N."/>
            <person name="O'Donnell K."/>
            <person name="Stajich J.E."/>
            <person name="Bonito G."/>
        </authorList>
    </citation>
    <scope>NUCLEOTIDE SEQUENCE</scope>
    <source>
        <strain evidence="6">NVP60</strain>
    </source>
</reference>
<dbReference type="PANTHER" id="PTHR18034:SF4">
    <property type="entry name" value="NUCLEOLAR MIF4G DOMAIN-CONTAINING PROTEIN 1"/>
    <property type="match status" value="1"/>
</dbReference>